<feature type="region of interest" description="Disordered" evidence="1">
    <location>
        <begin position="741"/>
        <end position="798"/>
    </location>
</feature>
<name>A0A9W7W5T7_9PEZI</name>
<feature type="compositionally biased region" description="Low complexity" evidence="1">
    <location>
        <begin position="764"/>
        <end position="783"/>
    </location>
</feature>
<dbReference type="PANTHER" id="PTHR28221">
    <property type="entry name" value="RNA POLYMERASE I-SPECIFIC TRANSCRIPTION INITIATION FACTOR RRN6"/>
    <property type="match status" value="1"/>
</dbReference>
<dbReference type="InterPro" id="IPR019350">
    <property type="entry name" value="RNA_pol_I-sp_TIF_RRN6-like"/>
</dbReference>
<reference evidence="4 5" key="1">
    <citation type="journal article" date="2018" name="IMA Fungus">
        <title>IMA Genome-F 10: Nine draft genome sequences of Claviceps purpurea s.lat., including C. arundinis, C. humidiphila, and C. cf. spartinae, pseudomolecules for the pitch canker pathogen Fusarium circinatum, draft genome of Davidsoniella eucalypti, Grosmannia galeiformis, Quambalaria eucalypti, and Teratosphaeria destructans.</title>
        <authorList>
            <person name="Wingfield B.D."/>
            <person name="Liu M."/>
            <person name="Nguyen H.D."/>
            <person name="Lane F.A."/>
            <person name="Morgan S.W."/>
            <person name="De Vos L."/>
            <person name="Wilken P.M."/>
            <person name="Duong T.A."/>
            <person name="Aylward J."/>
            <person name="Coetzee M.P."/>
            <person name="Dadej K."/>
            <person name="De Beer Z.W."/>
            <person name="Findlay W."/>
            <person name="Havenga M."/>
            <person name="Kolarik M."/>
            <person name="Menzies J.G."/>
            <person name="Naidoo K."/>
            <person name="Pochopski O."/>
            <person name="Shoukouhi P."/>
            <person name="Santana Q.C."/>
            <person name="Seifert K.A."/>
            <person name="Soal N."/>
            <person name="Steenkamp E.T."/>
            <person name="Tatham C.T."/>
            <person name="van der Nest M.A."/>
            <person name="Wingfield M.J."/>
        </authorList>
    </citation>
    <scope>NUCLEOTIDE SEQUENCE [LARGE SCALE GENOMIC DNA]</scope>
    <source>
        <strain evidence="4">CMW44962</strain>
    </source>
</reference>
<feature type="non-terminal residue" evidence="4">
    <location>
        <position position="848"/>
    </location>
</feature>
<evidence type="ECO:0000259" key="3">
    <source>
        <dbReference type="Pfam" id="PF20640"/>
    </source>
</evidence>
<dbReference type="Pfam" id="PF20640">
    <property type="entry name" value="Rrn6_HB"/>
    <property type="match status" value="1"/>
</dbReference>
<evidence type="ECO:0000313" key="5">
    <source>
        <dbReference type="Proteomes" id="UP001138500"/>
    </source>
</evidence>
<evidence type="ECO:0000313" key="4">
    <source>
        <dbReference type="EMBL" id="KAH9843427.1"/>
    </source>
</evidence>
<dbReference type="Pfam" id="PF10214">
    <property type="entry name" value="Rrn6_beta-prop"/>
    <property type="match status" value="1"/>
</dbReference>
<dbReference type="PANTHER" id="PTHR28221:SF2">
    <property type="entry name" value="RNA POLYMERASE I-SPECIFIC TRANSCRIPTION INITIATION FACTOR RRN6"/>
    <property type="match status" value="1"/>
</dbReference>
<evidence type="ECO:0000256" key="1">
    <source>
        <dbReference type="SAM" id="MobiDB-lite"/>
    </source>
</evidence>
<dbReference type="Proteomes" id="UP001138500">
    <property type="component" value="Unassembled WGS sequence"/>
</dbReference>
<dbReference type="GO" id="GO:0070860">
    <property type="term" value="C:RNA polymerase I core factor complex"/>
    <property type="evidence" value="ECO:0007669"/>
    <property type="project" value="TreeGrafter"/>
</dbReference>
<keyword evidence="5" id="KW-1185">Reference proteome</keyword>
<dbReference type="OrthoDB" id="4090074at2759"/>
<dbReference type="AlphaFoldDB" id="A0A9W7W5T7"/>
<accession>A0A9W7W5T7</accession>
<dbReference type="GO" id="GO:0001163">
    <property type="term" value="F:RNA polymerase I transcription regulatory region sequence-specific DNA binding"/>
    <property type="evidence" value="ECO:0007669"/>
    <property type="project" value="TreeGrafter"/>
</dbReference>
<gene>
    <name evidence="4" type="ORF">Tdes44962_MAKER07434</name>
</gene>
<feature type="domain" description="RRN6 beta-propeller" evidence="2">
    <location>
        <begin position="104"/>
        <end position="434"/>
    </location>
</feature>
<evidence type="ECO:0000259" key="2">
    <source>
        <dbReference type="Pfam" id="PF10214"/>
    </source>
</evidence>
<sequence length="848" mass="94655">MAEADLPYGHYGRAEYDPENRVWGFQRSEQTCDIWQPLGDPKIIAHPTRAIHAEQSTHDVPSHRLPKQLQALLKARPEVQPAFDLLAPLARVSEAVESSASVHDPTTGSLLSFGSVRSEADQHLVEIAAFASGPTGGDLRLVQIRTQRRGWRDSKDAWLEMPVVNGEASTWQGDGAAVKQVCFGNTVDAGQNFLAMRLHTRTIVFRPMIRRKALSGTQDSRLDTNPLLELWWKKTGMVPHAHVSFNPWFNRQFGIVDQAGRCNVWEVTGWTKTSAKCIFTCAVDDGCTGSEAVDDGWARLLWVGDLMTFAACMRRKLVIASLNSGVRRDVHIDFDRNDKIHWLLDVATLPYHLDHLCVMTSTHVLIMLVTGIDAVLTTRHVLRLRHYRNPDDLTLSLAVDGSAKSVTVKIRSQLDPLITVFQLDFNEQSGIRAHEARQFELPNAIDATKIAGWHTKMVSIDKREKASNDIRLLKLQEQNVRFASLFVLQSDLSMSQMLYLSDGRADLDAPIEPPSWERKLDASTPRLRTDGFVIDDDHQDDLDVVESERRLRPLSAHVQRRIMQARSGNKTERGWTVNLERTARQLQNDQVVEVQEFNAVLDEAEDLLRRQPIDVPPVQTLAELCRGELIVDDIEEASQRLADLTLVELNDRSQQSQTVDEAPAVPATRLVLDALRRPLGPLTEPGMESPSLLDIYHRMVHDWITPLPRDVPGRVRLAKEQLVRRAAAEVALASRIIRTEDVPEPAPTGEQALPSFDLPVIGGLPDPSQPLMSSQSLPGSSQSTILPTPSATPSVATGTSYSTTFGGAPEISRLSRYTTFRAPTPAPLPRPLTRVLAHWDVGTDRRRV</sequence>
<comment type="caution">
    <text evidence="4">The sequence shown here is derived from an EMBL/GenBank/DDBJ whole genome shotgun (WGS) entry which is preliminary data.</text>
</comment>
<proteinExistence type="predicted"/>
<organism evidence="4 5">
    <name type="scientific">Teratosphaeria destructans</name>
    <dbReference type="NCBI Taxonomy" id="418781"/>
    <lineage>
        <taxon>Eukaryota</taxon>
        <taxon>Fungi</taxon>
        <taxon>Dikarya</taxon>
        <taxon>Ascomycota</taxon>
        <taxon>Pezizomycotina</taxon>
        <taxon>Dothideomycetes</taxon>
        <taxon>Dothideomycetidae</taxon>
        <taxon>Mycosphaerellales</taxon>
        <taxon>Teratosphaeriaceae</taxon>
        <taxon>Teratosphaeria</taxon>
    </lineage>
</organism>
<protein>
    <submittedName>
        <fullName evidence="4">RNA polymerase I-specific transcription-initiation factor</fullName>
    </submittedName>
</protein>
<feature type="domain" description="RRN6 helical bundle" evidence="3">
    <location>
        <begin position="530"/>
        <end position="734"/>
    </location>
</feature>
<dbReference type="InterPro" id="IPR048535">
    <property type="entry name" value="RRN6_beta-prop"/>
</dbReference>
<feature type="compositionally biased region" description="Polar residues" evidence="1">
    <location>
        <begin position="784"/>
        <end position="798"/>
    </location>
</feature>
<dbReference type="EMBL" id="RIBY02000358">
    <property type="protein sequence ID" value="KAH9843427.1"/>
    <property type="molecule type" value="Genomic_DNA"/>
</dbReference>
<reference evidence="4 5" key="2">
    <citation type="journal article" date="2021" name="Curr. Genet.">
        <title>Genetic response to nitrogen starvation in the aggressive Eucalyptus foliar pathogen Teratosphaeria destructans.</title>
        <authorList>
            <person name="Havenga M."/>
            <person name="Wingfield B.D."/>
            <person name="Wingfield M.J."/>
            <person name="Dreyer L.L."/>
            <person name="Roets F."/>
            <person name="Aylward J."/>
        </authorList>
    </citation>
    <scope>NUCLEOTIDE SEQUENCE [LARGE SCALE GENOMIC DNA]</scope>
    <source>
        <strain evidence="4">CMW44962</strain>
    </source>
</reference>
<dbReference type="GO" id="GO:0042790">
    <property type="term" value="P:nucleolar large rRNA transcription by RNA polymerase I"/>
    <property type="evidence" value="ECO:0007669"/>
    <property type="project" value="TreeGrafter"/>
</dbReference>
<dbReference type="GO" id="GO:0001179">
    <property type="term" value="F:RNA polymerase I general transcription initiation factor binding"/>
    <property type="evidence" value="ECO:0007669"/>
    <property type="project" value="TreeGrafter"/>
</dbReference>
<dbReference type="InterPro" id="IPR048537">
    <property type="entry name" value="RRN6_HB"/>
</dbReference>